<keyword evidence="2" id="KW-1185">Reference proteome</keyword>
<dbReference type="EMBL" id="JAACJN010000283">
    <property type="protein sequence ID" value="KAF5351493.1"/>
    <property type="molecule type" value="Genomic_DNA"/>
</dbReference>
<evidence type="ECO:0000313" key="1">
    <source>
        <dbReference type="EMBL" id="KAF5351493.1"/>
    </source>
</evidence>
<dbReference type="AlphaFoldDB" id="A0A8H5FWM1"/>
<accession>A0A8H5FWM1</accession>
<sequence length="65" mass="7331">MPARPQGLNLRQRMDVGRWMLDSFADPKQGSAGFAPHNERAYGYNQHQHLALLDASGVVLKRRLS</sequence>
<protein>
    <submittedName>
        <fullName evidence="1">Uncharacterized protein</fullName>
    </submittedName>
</protein>
<evidence type="ECO:0000313" key="2">
    <source>
        <dbReference type="Proteomes" id="UP000518752"/>
    </source>
</evidence>
<comment type="caution">
    <text evidence="1">The sequence shown here is derived from an EMBL/GenBank/DDBJ whole genome shotgun (WGS) entry which is preliminary data.</text>
</comment>
<dbReference type="Proteomes" id="UP000518752">
    <property type="component" value="Unassembled WGS sequence"/>
</dbReference>
<reference evidence="1 2" key="1">
    <citation type="journal article" date="2020" name="ISME J.">
        <title>Uncovering the hidden diversity of litter-decomposition mechanisms in mushroom-forming fungi.</title>
        <authorList>
            <person name="Floudas D."/>
            <person name="Bentzer J."/>
            <person name="Ahren D."/>
            <person name="Johansson T."/>
            <person name="Persson P."/>
            <person name="Tunlid A."/>
        </authorList>
    </citation>
    <scope>NUCLEOTIDE SEQUENCE [LARGE SCALE GENOMIC DNA]</scope>
    <source>
        <strain evidence="1 2">CBS 406.79</strain>
    </source>
</reference>
<proteinExistence type="predicted"/>
<organism evidence="1 2">
    <name type="scientific">Collybiopsis confluens</name>
    <dbReference type="NCBI Taxonomy" id="2823264"/>
    <lineage>
        <taxon>Eukaryota</taxon>
        <taxon>Fungi</taxon>
        <taxon>Dikarya</taxon>
        <taxon>Basidiomycota</taxon>
        <taxon>Agaricomycotina</taxon>
        <taxon>Agaricomycetes</taxon>
        <taxon>Agaricomycetidae</taxon>
        <taxon>Agaricales</taxon>
        <taxon>Marasmiineae</taxon>
        <taxon>Omphalotaceae</taxon>
        <taxon>Collybiopsis</taxon>
    </lineage>
</organism>
<name>A0A8H5FWM1_9AGAR</name>
<gene>
    <name evidence="1" type="ORF">D9757_013242</name>
</gene>
<dbReference type="OrthoDB" id="2751465at2759"/>